<evidence type="ECO:0000256" key="1">
    <source>
        <dbReference type="SAM" id="MobiDB-lite"/>
    </source>
</evidence>
<proteinExistence type="predicted"/>
<dbReference type="EMBL" id="CAAALY010266726">
    <property type="protein sequence ID" value="VEL40849.1"/>
    <property type="molecule type" value="Genomic_DNA"/>
</dbReference>
<dbReference type="AlphaFoldDB" id="A0A3S5FGX0"/>
<dbReference type="Proteomes" id="UP000784294">
    <property type="component" value="Unassembled WGS sequence"/>
</dbReference>
<reference evidence="2" key="1">
    <citation type="submission" date="2018-11" db="EMBL/GenBank/DDBJ databases">
        <authorList>
            <consortium name="Pathogen Informatics"/>
        </authorList>
    </citation>
    <scope>NUCLEOTIDE SEQUENCE</scope>
</reference>
<feature type="compositionally biased region" description="Basic residues" evidence="1">
    <location>
        <begin position="44"/>
        <end position="84"/>
    </location>
</feature>
<keyword evidence="3" id="KW-1185">Reference proteome</keyword>
<feature type="compositionally biased region" description="Acidic residues" evidence="1">
    <location>
        <begin position="23"/>
        <end position="38"/>
    </location>
</feature>
<feature type="region of interest" description="Disordered" evidence="1">
    <location>
        <begin position="1"/>
        <end position="90"/>
    </location>
</feature>
<evidence type="ECO:0000313" key="3">
    <source>
        <dbReference type="Proteomes" id="UP000784294"/>
    </source>
</evidence>
<accession>A0A3S5FGX0</accession>
<gene>
    <name evidence="2" type="ORF">PXEA_LOCUS34289</name>
</gene>
<sequence>MSDFTPETEQEAAEADALKEEEANSEEEEEAEEEAKLEEEEKKQKQKRKKDQKKKQNNKNKQMQKQKQKKKQKKKKKQKQKQKKNPQDLSTFRSVYCPVLPPPVYFAPLPPPPLNFDWPIQLRPPFRVSIVFSQTSLRSFRLSDFTSFHCTQTIISLDATTADITTSNDNIRRVVLASSDVRSGSGEKCAPPMT</sequence>
<protein>
    <submittedName>
        <fullName evidence="2">Uncharacterized protein</fullName>
    </submittedName>
</protein>
<organism evidence="2 3">
    <name type="scientific">Protopolystoma xenopodis</name>
    <dbReference type="NCBI Taxonomy" id="117903"/>
    <lineage>
        <taxon>Eukaryota</taxon>
        <taxon>Metazoa</taxon>
        <taxon>Spiralia</taxon>
        <taxon>Lophotrochozoa</taxon>
        <taxon>Platyhelminthes</taxon>
        <taxon>Monogenea</taxon>
        <taxon>Polyopisthocotylea</taxon>
        <taxon>Polystomatidea</taxon>
        <taxon>Polystomatidae</taxon>
        <taxon>Protopolystoma</taxon>
    </lineage>
</organism>
<name>A0A3S5FGX0_9PLAT</name>
<evidence type="ECO:0000313" key="2">
    <source>
        <dbReference type="EMBL" id="VEL40849.1"/>
    </source>
</evidence>
<comment type="caution">
    <text evidence="2">The sequence shown here is derived from an EMBL/GenBank/DDBJ whole genome shotgun (WGS) entry which is preliminary data.</text>
</comment>
<feature type="compositionally biased region" description="Acidic residues" evidence="1">
    <location>
        <begin position="1"/>
        <end position="14"/>
    </location>
</feature>